<organism evidence="10 11">
    <name type="scientific">Gambusia affinis</name>
    <name type="common">Western mosquitofish</name>
    <name type="synonym">Heterandria affinis</name>
    <dbReference type="NCBI Taxonomy" id="33528"/>
    <lineage>
        <taxon>Eukaryota</taxon>
        <taxon>Metazoa</taxon>
        <taxon>Chordata</taxon>
        <taxon>Craniata</taxon>
        <taxon>Vertebrata</taxon>
        <taxon>Euteleostomi</taxon>
        <taxon>Actinopterygii</taxon>
        <taxon>Neopterygii</taxon>
        <taxon>Teleostei</taxon>
        <taxon>Neoteleostei</taxon>
        <taxon>Acanthomorphata</taxon>
        <taxon>Ovalentaria</taxon>
        <taxon>Atherinomorphae</taxon>
        <taxon>Cyprinodontiformes</taxon>
        <taxon>Poeciliidae</taxon>
        <taxon>Poeciliinae</taxon>
        <taxon>Gambusia</taxon>
    </lineage>
</organism>
<dbReference type="PROSITE" id="PS51257">
    <property type="entry name" value="PROKAR_LIPOPROTEIN"/>
    <property type="match status" value="1"/>
</dbReference>
<dbReference type="PROSITE" id="PS50004">
    <property type="entry name" value="C2"/>
    <property type="match status" value="1"/>
</dbReference>
<keyword evidence="5" id="KW-0204">Cytolysis</keyword>
<dbReference type="Pfam" id="PF01823">
    <property type="entry name" value="MACPF"/>
    <property type="match status" value="2"/>
</dbReference>
<feature type="domain" description="MACPF" evidence="9">
    <location>
        <begin position="59"/>
        <end position="370"/>
    </location>
</feature>
<dbReference type="InterPro" id="IPR035892">
    <property type="entry name" value="C2_domain_sf"/>
</dbReference>
<evidence type="ECO:0000259" key="8">
    <source>
        <dbReference type="PROSITE" id="PS50004"/>
    </source>
</evidence>
<comment type="subcellular location">
    <subcellularLocation>
        <location evidence="1">Membrane</location>
    </subcellularLocation>
    <subcellularLocation>
        <location evidence="2">Secreted</location>
    </subcellularLocation>
</comment>
<accession>A0A315VKA9</accession>
<dbReference type="GO" id="GO:0031640">
    <property type="term" value="P:killing of cells of another organism"/>
    <property type="evidence" value="ECO:0007669"/>
    <property type="project" value="UniProtKB-KW"/>
</dbReference>
<comment type="similarity">
    <text evidence="3">Belongs to the complement C6/C7/C8/C9 family.</text>
</comment>
<gene>
    <name evidence="10" type="ORF">CCH79_00006098</name>
</gene>
<proteinExistence type="inferred from homology"/>
<dbReference type="GO" id="GO:0016020">
    <property type="term" value="C:membrane"/>
    <property type="evidence" value="ECO:0007669"/>
    <property type="project" value="UniProtKB-SubCell"/>
</dbReference>
<dbReference type="GO" id="GO:0022829">
    <property type="term" value="F:wide pore channel activity"/>
    <property type="evidence" value="ECO:0007669"/>
    <property type="project" value="TreeGrafter"/>
</dbReference>
<evidence type="ECO:0000256" key="7">
    <source>
        <dbReference type="ARBA" id="ARBA00023157"/>
    </source>
</evidence>
<evidence type="ECO:0008006" key="12">
    <source>
        <dbReference type="Google" id="ProtNLM"/>
    </source>
</evidence>
<dbReference type="InterPro" id="IPR052784">
    <property type="entry name" value="Perforin-1_pore-forming"/>
</dbReference>
<keyword evidence="4" id="KW-0964">Secreted</keyword>
<evidence type="ECO:0000256" key="2">
    <source>
        <dbReference type="ARBA" id="ARBA00004613"/>
    </source>
</evidence>
<dbReference type="PANTHER" id="PTHR46096">
    <property type="entry name" value="PERFORIN-1"/>
    <property type="match status" value="1"/>
</dbReference>
<evidence type="ECO:0000256" key="4">
    <source>
        <dbReference type="ARBA" id="ARBA00022525"/>
    </source>
</evidence>
<evidence type="ECO:0000256" key="6">
    <source>
        <dbReference type="ARBA" id="ARBA00023136"/>
    </source>
</evidence>
<dbReference type="GO" id="GO:0001913">
    <property type="term" value="P:T cell mediated cytotoxicity"/>
    <property type="evidence" value="ECO:0007669"/>
    <property type="project" value="TreeGrafter"/>
</dbReference>
<sequence length="510" mass="57469">MAKSGIKWQIPYQIQVGSLAEPLKNIQINSSMLSCLGLAFLLLSLLTVQPQVLSCRVGDQHECDAAPFVPGHNLVGEGFDMVTMQRKGAYVIDMETYLNPNRTCTLCSKRLQDHQLQKLPVSALDWRAFSQTKTYSYGGFHTSMGLDVRKYASARLDIVGTQSTVYKFASNVMREDRYTFSTQKRTFSHYRSTENTAAYRVSTAPPFSSEFLKDVARLPKHYNSSTSSHYKDFLHTYGTHYIHQVHSCVSTGIEVGLGNFKLSNVPSACSKFLQNHGFSTVFSSYIHHHYTVISGGNGWSGEFSLTHNDSLGFKNWQHTLKDHPDVVFSFLRPIHLLVPTKTKRVGIKVTATKYLEDNAMESSRREPECTGNTPNLARNCCPQQVLKGTLKVTSIRAWGLKGDYAGTTDSYVKMSFGSTYYRTDVINSDDPYWNVYYNFGKVYTQQVLAVEIWDEDLRYDDLLGSCVRYLIQGANSFTCAAESGRFEVKYTLTCDPYLTGQTCGQYKPSP</sequence>
<dbReference type="SMART" id="SM00239">
    <property type="entry name" value="C2"/>
    <property type="match status" value="1"/>
</dbReference>
<keyword evidence="6" id="KW-0472">Membrane</keyword>
<evidence type="ECO:0000256" key="5">
    <source>
        <dbReference type="ARBA" id="ARBA00022852"/>
    </source>
</evidence>
<dbReference type="SUPFAM" id="SSF49562">
    <property type="entry name" value="C2 domain (Calcium/lipid-binding domain, CaLB)"/>
    <property type="match status" value="1"/>
</dbReference>
<dbReference type="InterPro" id="IPR020864">
    <property type="entry name" value="MACPF"/>
</dbReference>
<dbReference type="InterPro" id="IPR020863">
    <property type="entry name" value="MACPF_CS"/>
</dbReference>
<dbReference type="Gene3D" id="2.60.40.150">
    <property type="entry name" value="C2 domain"/>
    <property type="match status" value="1"/>
</dbReference>
<name>A0A315VKA9_GAMAF</name>
<evidence type="ECO:0000256" key="3">
    <source>
        <dbReference type="ARBA" id="ARBA00009214"/>
    </source>
</evidence>
<dbReference type="GO" id="GO:0051607">
    <property type="term" value="P:defense response to virus"/>
    <property type="evidence" value="ECO:0007669"/>
    <property type="project" value="TreeGrafter"/>
</dbReference>
<evidence type="ECO:0000256" key="1">
    <source>
        <dbReference type="ARBA" id="ARBA00004370"/>
    </source>
</evidence>
<dbReference type="GO" id="GO:0001771">
    <property type="term" value="P:immunological synapse formation"/>
    <property type="evidence" value="ECO:0007669"/>
    <property type="project" value="TreeGrafter"/>
</dbReference>
<evidence type="ECO:0000259" key="9">
    <source>
        <dbReference type="PROSITE" id="PS51412"/>
    </source>
</evidence>
<protein>
    <recommendedName>
        <fullName evidence="12">MACPF domain-containing protein</fullName>
    </recommendedName>
</protein>
<dbReference type="PROSITE" id="PS00279">
    <property type="entry name" value="MACPF_1"/>
    <property type="match status" value="1"/>
</dbReference>
<reference evidence="10 11" key="1">
    <citation type="journal article" date="2018" name="G3 (Bethesda)">
        <title>A High-Quality Reference Genome for the Invasive Mosquitofish Gambusia affinis Using a Chicago Library.</title>
        <authorList>
            <person name="Hoffberg S.L."/>
            <person name="Troendle N.J."/>
            <person name="Glenn T.C."/>
            <person name="Mahmud O."/>
            <person name="Louha S."/>
            <person name="Chalopin D."/>
            <person name="Bennetzen J.L."/>
            <person name="Mauricio R."/>
        </authorList>
    </citation>
    <scope>NUCLEOTIDE SEQUENCE [LARGE SCALE GENOMIC DNA]</scope>
    <source>
        <strain evidence="10">NE01/NJP1002.9</strain>
        <tissue evidence="10">Muscle</tissue>
    </source>
</reference>
<evidence type="ECO:0000313" key="10">
    <source>
        <dbReference type="EMBL" id="PWA23592.1"/>
    </source>
</evidence>
<keyword evidence="11" id="KW-1185">Reference proteome</keyword>
<dbReference type="PANTHER" id="PTHR46096:SF1">
    <property type="entry name" value="PERFORIN 1.5"/>
    <property type="match status" value="1"/>
</dbReference>
<feature type="non-terminal residue" evidence="10">
    <location>
        <position position="510"/>
    </location>
</feature>
<dbReference type="Pfam" id="PF00168">
    <property type="entry name" value="C2"/>
    <property type="match status" value="1"/>
</dbReference>
<dbReference type="InterPro" id="IPR000008">
    <property type="entry name" value="C2_dom"/>
</dbReference>
<dbReference type="PROSITE" id="PS51412">
    <property type="entry name" value="MACPF_2"/>
    <property type="match status" value="1"/>
</dbReference>
<dbReference type="GO" id="GO:0005576">
    <property type="term" value="C:extracellular region"/>
    <property type="evidence" value="ECO:0007669"/>
    <property type="project" value="UniProtKB-SubCell"/>
</dbReference>
<feature type="domain" description="C2" evidence="8">
    <location>
        <begin position="370"/>
        <end position="490"/>
    </location>
</feature>
<dbReference type="SMART" id="SM00457">
    <property type="entry name" value="MACPF"/>
    <property type="match status" value="1"/>
</dbReference>
<dbReference type="EMBL" id="NHOQ01001578">
    <property type="protein sequence ID" value="PWA23592.1"/>
    <property type="molecule type" value="Genomic_DNA"/>
</dbReference>
<dbReference type="AlphaFoldDB" id="A0A315VKA9"/>
<keyword evidence="7" id="KW-1015">Disulfide bond</keyword>
<evidence type="ECO:0000313" key="11">
    <source>
        <dbReference type="Proteomes" id="UP000250572"/>
    </source>
</evidence>
<comment type="caution">
    <text evidence="10">The sequence shown here is derived from an EMBL/GenBank/DDBJ whole genome shotgun (WGS) entry which is preliminary data.</text>
</comment>
<dbReference type="Proteomes" id="UP000250572">
    <property type="component" value="Unassembled WGS sequence"/>
</dbReference>